<keyword evidence="2" id="KW-1185">Reference proteome</keyword>
<gene>
    <name evidence="1" type="ORF">EVAR_16257_1</name>
</gene>
<reference evidence="1 2" key="1">
    <citation type="journal article" date="2019" name="Commun. Biol.">
        <title>The bagworm genome reveals a unique fibroin gene that provides high tensile strength.</title>
        <authorList>
            <person name="Kono N."/>
            <person name="Nakamura H."/>
            <person name="Ohtoshi R."/>
            <person name="Tomita M."/>
            <person name="Numata K."/>
            <person name="Arakawa K."/>
        </authorList>
    </citation>
    <scope>NUCLEOTIDE SEQUENCE [LARGE SCALE GENOMIC DNA]</scope>
</reference>
<organism evidence="1 2">
    <name type="scientific">Eumeta variegata</name>
    <name type="common">Bagworm moth</name>
    <name type="synonym">Eumeta japonica</name>
    <dbReference type="NCBI Taxonomy" id="151549"/>
    <lineage>
        <taxon>Eukaryota</taxon>
        <taxon>Metazoa</taxon>
        <taxon>Ecdysozoa</taxon>
        <taxon>Arthropoda</taxon>
        <taxon>Hexapoda</taxon>
        <taxon>Insecta</taxon>
        <taxon>Pterygota</taxon>
        <taxon>Neoptera</taxon>
        <taxon>Endopterygota</taxon>
        <taxon>Lepidoptera</taxon>
        <taxon>Glossata</taxon>
        <taxon>Ditrysia</taxon>
        <taxon>Tineoidea</taxon>
        <taxon>Psychidae</taxon>
        <taxon>Oiketicinae</taxon>
        <taxon>Eumeta</taxon>
    </lineage>
</organism>
<accession>A0A4C1U610</accession>
<dbReference type="OrthoDB" id="7510738at2759"/>
<evidence type="ECO:0000313" key="1">
    <source>
        <dbReference type="EMBL" id="GBP21708.1"/>
    </source>
</evidence>
<name>A0A4C1U610_EUMVA</name>
<dbReference type="Proteomes" id="UP000299102">
    <property type="component" value="Unassembled WGS sequence"/>
</dbReference>
<proteinExistence type="predicted"/>
<sequence>MYCIRIYKKKRASAGVCARGAGRAPPWESLLLWFTIDIPKYFAIPSNVTGKCEICAQRNNRMISFLRSQPRLEISAFIFIHKHKFHLLIFLAILKNLAPNLAINLDLGTISFGSAIVSFSCLLSISTPVSYSGLSSRVGRVRPLSLFYSDASADGVEERSLVLRSRSHARLRRNVTMSHAFSCAQPAVIDL</sequence>
<dbReference type="AlphaFoldDB" id="A0A4C1U610"/>
<dbReference type="EMBL" id="BGZK01000131">
    <property type="protein sequence ID" value="GBP21708.1"/>
    <property type="molecule type" value="Genomic_DNA"/>
</dbReference>
<comment type="caution">
    <text evidence="1">The sequence shown here is derived from an EMBL/GenBank/DDBJ whole genome shotgun (WGS) entry which is preliminary data.</text>
</comment>
<protein>
    <submittedName>
        <fullName evidence="1">Uncharacterized protein</fullName>
    </submittedName>
</protein>
<evidence type="ECO:0000313" key="2">
    <source>
        <dbReference type="Proteomes" id="UP000299102"/>
    </source>
</evidence>